<evidence type="ECO:0000256" key="4">
    <source>
        <dbReference type="ARBA" id="ARBA00017068"/>
    </source>
</evidence>
<feature type="active site" description="Proton donor" evidence="12 13">
    <location>
        <position position="209"/>
    </location>
</feature>
<dbReference type="HAMAP" id="MF_00318">
    <property type="entry name" value="Enolase"/>
    <property type="match status" value="1"/>
</dbReference>
<feature type="domain" description="Enolase N-terminal" evidence="17">
    <location>
        <begin position="4"/>
        <end position="134"/>
    </location>
</feature>
<evidence type="ECO:0000256" key="12">
    <source>
        <dbReference type="HAMAP-Rule" id="MF_00318"/>
    </source>
</evidence>
<evidence type="ECO:0000259" key="16">
    <source>
        <dbReference type="SMART" id="SM01192"/>
    </source>
</evidence>
<dbReference type="FunFam" id="3.30.390.10:FF:000001">
    <property type="entry name" value="Enolase"/>
    <property type="match status" value="1"/>
</dbReference>
<evidence type="ECO:0000256" key="1">
    <source>
        <dbReference type="ARBA" id="ARBA00005031"/>
    </source>
</evidence>
<gene>
    <name evidence="12 18" type="primary">eno</name>
    <name evidence="18" type="ORF">BV82_0550</name>
</gene>
<dbReference type="Pfam" id="PF00113">
    <property type="entry name" value="Enolase_C"/>
    <property type="match status" value="1"/>
</dbReference>
<feature type="binding site" evidence="12">
    <location>
        <position position="371"/>
    </location>
    <ligand>
        <name>(2R)-2-phosphoglycerate</name>
        <dbReference type="ChEBI" id="CHEBI:58289"/>
    </ligand>
</feature>
<dbReference type="PANTHER" id="PTHR11902">
    <property type="entry name" value="ENOLASE"/>
    <property type="match status" value="1"/>
</dbReference>
<feature type="binding site" evidence="12">
    <location>
        <position position="392"/>
    </location>
    <ligand>
        <name>(2R)-2-phosphoglycerate</name>
        <dbReference type="ChEBI" id="CHEBI:58289"/>
    </ligand>
</feature>
<sequence length="429" mass="45491">MAKIVDIKGREVLDSRGNPTVEADVLLDNGIIGSACAPSGASTGSREALELRDGDKSRYMGKGVLKAVANINGPIRDLLLGKDPVDQKALDRAMIELDGTENKAKLGANAILAVSLAAAKAAAQDQDLPLYAHIANLNGTPGQYSMPVPMMNIINGGEHADNNVDIQEFMVQPVGAKTFSDALRMGTEIFHHLKAVLKARGLNTAVGDEGGFAPNLASNEDALSAIAEAVANAGYKLGTDVTLALDCAASEFFEDGKYNLSGEGKSFDAAGFADYLKGLTERFPIISIEDGLDESDWAGWKILTDKIGDKVQLVGDDLFVTNTKILKEGIDKKIANSILIKFNQIGSLTETLEAIQMAKAAGYTAVISHRSGETEDSTIADLAVGTAAGQIKTGSLCRSDRVSKYNQLLRIEEQLGSKAVYRGRAEFRG</sequence>
<dbReference type="GO" id="GO:0009986">
    <property type="term" value="C:cell surface"/>
    <property type="evidence" value="ECO:0007669"/>
    <property type="project" value="UniProtKB-SubCell"/>
</dbReference>
<keyword evidence="6 12" id="KW-0964">Secreted</keyword>
<accession>A0AAP0SK28</accession>
<keyword evidence="7 12" id="KW-0479">Metal-binding</keyword>
<dbReference type="Pfam" id="PF03952">
    <property type="entry name" value="Enolase_N"/>
    <property type="match status" value="1"/>
</dbReference>
<feature type="binding site" evidence="12">
    <location>
        <position position="341"/>
    </location>
    <ligand>
        <name>(2R)-2-phosphoglycerate</name>
        <dbReference type="ChEBI" id="CHEBI:58289"/>
    </ligand>
</feature>
<evidence type="ECO:0000256" key="13">
    <source>
        <dbReference type="PIRSR" id="PIRSR001400-1"/>
    </source>
</evidence>
<proteinExistence type="inferred from homology"/>
<keyword evidence="5 12" id="KW-0963">Cytoplasm</keyword>
<dbReference type="GO" id="GO:0006096">
    <property type="term" value="P:glycolytic process"/>
    <property type="evidence" value="ECO:0007669"/>
    <property type="project" value="UniProtKB-UniRule"/>
</dbReference>
<dbReference type="AlphaFoldDB" id="A0AAP0SK28"/>
<comment type="cofactor">
    <cofactor evidence="12">
        <name>Mg(2+)</name>
        <dbReference type="ChEBI" id="CHEBI:18420"/>
    </cofactor>
    <text evidence="12">Binds a second Mg(2+) ion via substrate during catalysis.</text>
</comment>
<evidence type="ECO:0000256" key="2">
    <source>
        <dbReference type="ARBA" id="ARBA00009604"/>
    </source>
</evidence>
<reference evidence="18 19" key="2">
    <citation type="journal article" date="2016" name="Front. Microbiol.">
        <title>When Genome-Based Approach Meets the 'Old but Good': Revealing Genes Involved in the Antibacterial Activity of Pseudomonas sp. P482 against Soft Rot Pathogens.</title>
        <authorList>
            <person name="Krzyzanowska D.M."/>
            <person name="Ossowicki A."/>
            <person name="Rajewska M."/>
            <person name="Maciag T."/>
            <person name="Jablonska M."/>
            <person name="Obuchowski M."/>
            <person name="Heeb S."/>
            <person name="Jafra S."/>
        </authorList>
    </citation>
    <scope>NUCLEOTIDE SEQUENCE [LARGE SCALE GENOMIC DNA]</scope>
    <source>
        <strain evidence="18 19">P482</strain>
    </source>
</reference>
<evidence type="ECO:0000256" key="3">
    <source>
        <dbReference type="ARBA" id="ARBA00012058"/>
    </source>
</evidence>
<comment type="pathway">
    <text evidence="1 12">Carbohydrate degradation; glycolysis; pyruvate from D-glyceraldehyde 3-phosphate: step 4/5.</text>
</comment>
<name>A0AAP0SK28_9PSED</name>
<comment type="subcellular location">
    <subcellularLocation>
        <location evidence="12">Cytoplasm</location>
    </subcellularLocation>
    <subcellularLocation>
        <location evidence="12">Secreted</location>
    </subcellularLocation>
    <subcellularLocation>
        <location evidence="12">Cell surface</location>
    </subcellularLocation>
    <text evidence="12">Fractions of enolase are present in both the cytoplasm and on the cell surface.</text>
</comment>
<reference evidence="18 19" key="1">
    <citation type="journal article" date="2014" name="Genome Announc.">
        <title>Genome Sequence of Pseudomonas sp. Strain P482, a Tomato Rhizosphere Isolate with Broad-Spectrum Antimicrobial Activity.</title>
        <authorList>
            <person name="Krzyzanowska D.M."/>
            <person name="Ossowicki A."/>
            <person name="Jafra S."/>
        </authorList>
    </citation>
    <scope>NUCLEOTIDE SEQUENCE [LARGE SCALE GENOMIC DNA]</scope>
    <source>
        <strain evidence="18 19">P482</strain>
    </source>
</reference>
<evidence type="ECO:0000256" key="8">
    <source>
        <dbReference type="ARBA" id="ARBA00022842"/>
    </source>
</evidence>
<keyword evidence="8 12" id="KW-0460">Magnesium</keyword>
<keyword evidence="10 12" id="KW-0456">Lyase</keyword>
<comment type="function">
    <text evidence="11 12">Catalyzes the reversible conversion of 2-phosphoglycerate (2-PG) into phosphoenolpyruvate (PEP). It is essential for the degradation of carbohydrates via glycolysis.</text>
</comment>
<dbReference type="EMBL" id="CP071706">
    <property type="protein sequence ID" value="KDO01595.1"/>
    <property type="molecule type" value="Genomic_DNA"/>
</dbReference>
<dbReference type="GO" id="GO:0000015">
    <property type="term" value="C:phosphopyruvate hydratase complex"/>
    <property type="evidence" value="ECO:0007669"/>
    <property type="project" value="InterPro"/>
</dbReference>
<protein>
    <recommendedName>
        <fullName evidence="4 12">Enolase</fullName>
        <ecNumber evidence="3 12">4.2.1.11</ecNumber>
    </recommendedName>
    <alternativeName>
        <fullName evidence="12">2-phospho-D-glycerate hydro-lyase</fullName>
    </alternativeName>
    <alternativeName>
        <fullName evidence="12">2-phosphoglycerate dehydratase</fullName>
    </alternativeName>
</protein>
<feature type="binding site" evidence="14">
    <location>
        <position position="316"/>
    </location>
    <ligand>
        <name>substrate</name>
    </ligand>
</feature>
<dbReference type="KEGG" id="pdw:BV82_0550"/>
<comment type="similarity">
    <text evidence="2 12">Belongs to the enolase family.</text>
</comment>
<evidence type="ECO:0000313" key="18">
    <source>
        <dbReference type="EMBL" id="KDO01595.1"/>
    </source>
</evidence>
<feature type="binding site" evidence="14">
    <location>
        <position position="289"/>
    </location>
    <ligand>
        <name>substrate</name>
    </ligand>
</feature>
<dbReference type="SFLD" id="SFLDS00001">
    <property type="entry name" value="Enolase"/>
    <property type="match status" value="1"/>
</dbReference>
<dbReference type="EC" id="4.2.1.11" evidence="3 12"/>
<feature type="binding site" evidence="14">
    <location>
        <position position="168"/>
    </location>
    <ligand>
        <name>substrate</name>
    </ligand>
</feature>
<dbReference type="InterPro" id="IPR036849">
    <property type="entry name" value="Enolase-like_C_sf"/>
</dbReference>
<evidence type="ECO:0000256" key="14">
    <source>
        <dbReference type="PIRSR" id="PIRSR001400-2"/>
    </source>
</evidence>
<dbReference type="GO" id="GO:0004634">
    <property type="term" value="F:phosphopyruvate hydratase activity"/>
    <property type="evidence" value="ECO:0007669"/>
    <property type="project" value="UniProtKB-UniRule"/>
</dbReference>
<feature type="binding site" evidence="14">
    <location>
        <position position="392"/>
    </location>
    <ligand>
        <name>substrate</name>
    </ligand>
</feature>
<dbReference type="SUPFAM" id="SSF51604">
    <property type="entry name" value="Enolase C-terminal domain-like"/>
    <property type="match status" value="1"/>
</dbReference>
<dbReference type="InterPro" id="IPR020810">
    <property type="entry name" value="Enolase_C"/>
</dbReference>
<dbReference type="PANTHER" id="PTHR11902:SF1">
    <property type="entry name" value="ENOLASE"/>
    <property type="match status" value="1"/>
</dbReference>
<dbReference type="Gene3D" id="3.20.20.120">
    <property type="entry name" value="Enolase-like C-terminal domain"/>
    <property type="match status" value="1"/>
</dbReference>
<dbReference type="SFLD" id="SFLDG00178">
    <property type="entry name" value="enolase"/>
    <property type="match status" value="1"/>
</dbReference>
<dbReference type="Gene3D" id="3.30.390.10">
    <property type="entry name" value="Enolase-like, N-terminal domain"/>
    <property type="match status" value="1"/>
</dbReference>
<dbReference type="InterPro" id="IPR020811">
    <property type="entry name" value="Enolase_N"/>
</dbReference>
<dbReference type="SUPFAM" id="SSF54826">
    <property type="entry name" value="Enolase N-terminal domain-like"/>
    <property type="match status" value="1"/>
</dbReference>
<feature type="binding site" evidence="12 15">
    <location>
        <position position="246"/>
    </location>
    <ligand>
        <name>Mg(2+)</name>
        <dbReference type="ChEBI" id="CHEBI:18420"/>
    </ligand>
</feature>
<evidence type="ECO:0000256" key="9">
    <source>
        <dbReference type="ARBA" id="ARBA00023152"/>
    </source>
</evidence>
<dbReference type="SFLD" id="SFLDF00002">
    <property type="entry name" value="enolase"/>
    <property type="match status" value="1"/>
</dbReference>
<comment type="cofactor">
    <cofactor evidence="15">
        <name>Mg(2+)</name>
        <dbReference type="ChEBI" id="CHEBI:18420"/>
    </cofactor>
    <text evidence="15">Mg(2+) is required for catalysis and for stabilizing the dimer.</text>
</comment>
<dbReference type="PRINTS" id="PR00148">
    <property type="entry name" value="ENOLASE"/>
</dbReference>
<evidence type="ECO:0000256" key="7">
    <source>
        <dbReference type="ARBA" id="ARBA00022723"/>
    </source>
</evidence>
<evidence type="ECO:0000256" key="11">
    <source>
        <dbReference type="ARBA" id="ARBA00045763"/>
    </source>
</evidence>
<dbReference type="InterPro" id="IPR020809">
    <property type="entry name" value="Enolase_CS"/>
</dbReference>
<evidence type="ECO:0000256" key="15">
    <source>
        <dbReference type="PIRSR" id="PIRSR001400-3"/>
    </source>
</evidence>
<feature type="domain" description="Enolase C-terminal TIM barrel" evidence="16">
    <location>
        <begin position="143"/>
        <end position="429"/>
    </location>
</feature>
<dbReference type="GO" id="GO:0000287">
    <property type="term" value="F:magnesium ion binding"/>
    <property type="evidence" value="ECO:0007669"/>
    <property type="project" value="UniProtKB-UniRule"/>
</dbReference>
<evidence type="ECO:0000313" key="19">
    <source>
        <dbReference type="Proteomes" id="UP000027121"/>
    </source>
</evidence>
<dbReference type="InterPro" id="IPR029017">
    <property type="entry name" value="Enolase-like_N"/>
</dbReference>
<feature type="binding site" evidence="14">
    <location>
        <position position="159"/>
    </location>
    <ligand>
        <name>substrate</name>
    </ligand>
</feature>
<dbReference type="NCBIfam" id="TIGR01060">
    <property type="entry name" value="eno"/>
    <property type="match status" value="1"/>
</dbReference>
<dbReference type="CDD" id="cd03313">
    <property type="entry name" value="enolase"/>
    <property type="match status" value="1"/>
</dbReference>
<evidence type="ECO:0000256" key="6">
    <source>
        <dbReference type="ARBA" id="ARBA00022525"/>
    </source>
</evidence>
<dbReference type="GO" id="GO:0005576">
    <property type="term" value="C:extracellular region"/>
    <property type="evidence" value="ECO:0007669"/>
    <property type="project" value="UniProtKB-SubCell"/>
</dbReference>
<comment type="subunit">
    <text evidence="12">Component of the RNA degradosome, a multiprotein complex involved in RNA processing and mRNA degradation.</text>
</comment>
<comment type="catalytic activity">
    <reaction evidence="12">
        <text>(2R)-2-phosphoglycerate = phosphoenolpyruvate + H2O</text>
        <dbReference type="Rhea" id="RHEA:10164"/>
        <dbReference type="ChEBI" id="CHEBI:15377"/>
        <dbReference type="ChEBI" id="CHEBI:58289"/>
        <dbReference type="ChEBI" id="CHEBI:58702"/>
        <dbReference type="EC" id="4.2.1.11"/>
    </reaction>
</comment>
<feature type="binding site" evidence="12 15">
    <location>
        <position position="289"/>
    </location>
    <ligand>
        <name>Mg(2+)</name>
        <dbReference type="ChEBI" id="CHEBI:18420"/>
    </ligand>
</feature>
<dbReference type="GeneID" id="98281940"/>
<keyword evidence="9 12" id="KW-0324">Glycolysis</keyword>
<dbReference type="PIRSF" id="PIRSF001400">
    <property type="entry name" value="Enolase"/>
    <property type="match status" value="1"/>
</dbReference>
<feature type="binding site" evidence="12">
    <location>
        <position position="370"/>
    </location>
    <ligand>
        <name>(2R)-2-phosphoglycerate</name>
        <dbReference type="ChEBI" id="CHEBI:58289"/>
    </ligand>
</feature>
<evidence type="ECO:0000256" key="5">
    <source>
        <dbReference type="ARBA" id="ARBA00022490"/>
    </source>
</evidence>
<organism evidence="18 19">
    <name type="scientific">Pseudomonas donghuensis</name>
    <dbReference type="NCBI Taxonomy" id="1163398"/>
    <lineage>
        <taxon>Bacteria</taxon>
        <taxon>Pseudomonadati</taxon>
        <taxon>Pseudomonadota</taxon>
        <taxon>Gammaproteobacteria</taxon>
        <taxon>Pseudomonadales</taxon>
        <taxon>Pseudomonadaceae</taxon>
        <taxon>Pseudomonas</taxon>
    </lineage>
</organism>
<feature type="active site" description="Proton acceptor" evidence="12 13">
    <location>
        <position position="341"/>
    </location>
</feature>
<dbReference type="RefSeq" id="WP_010224822.1">
    <property type="nucleotide sequence ID" value="NZ_CATKPL010000011.1"/>
</dbReference>
<evidence type="ECO:0000256" key="10">
    <source>
        <dbReference type="ARBA" id="ARBA00023239"/>
    </source>
</evidence>
<dbReference type="PROSITE" id="PS00164">
    <property type="entry name" value="ENOLASE"/>
    <property type="match status" value="1"/>
</dbReference>
<dbReference type="FunFam" id="3.20.20.120:FF:000001">
    <property type="entry name" value="Enolase"/>
    <property type="match status" value="1"/>
</dbReference>
<dbReference type="SMART" id="SM01192">
    <property type="entry name" value="Enolase_C"/>
    <property type="match status" value="1"/>
</dbReference>
<feature type="binding site" evidence="14">
    <location>
        <begin position="368"/>
        <end position="371"/>
    </location>
    <ligand>
        <name>substrate</name>
    </ligand>
</feature>
<dbReference type="InterPro" id="IPR000941">
    <property type="entry name" value="Enolase"/>
</dbReference>
<dbReference type="Proteomes" id="UP000027121">
    <property type="component" value="Chromosome"/>
</dbReference>
<evidence type="ECO:0000259" key="17">
    <source>
        <dbReference type="SMART" id="SM01193"/>
    </source>
</evidence>
<feature type="binding site" evidence="12 15">
    <location>
        <position position="316"/>
    </location>
    <ligand>
        <name>Mg(2+)</name>
        <dbReference type="ChEBI" id="CHEBI:18420"/>
    </ligand>
</feature>
<keyword evidence="19" id="KW-1185">Reference proteome</keyword>
<dbReference type="SMART" id="SM01193">
    <property type="entry name" value="Enolase_N"/>
    <property type="match status" value="1"/>
</dbReference>
<feature type="binding site" evidence="12">
    <location>
        <position position="167"/>
    </location>
    <ligand>
        <name>(2R)-2-phosphoglycerate</name>
        <dbReference type="ChEBI" id="CHEBI:58289"/>
    </ligand>
</feature>